<dbReference type="STRING" id="1276258.SAPIS_v1c02770"/>
<accession>V5RI41</accession>
<comment type="catalytic activity">
    <reaction evidence="6">
        <text>a 6-O-methyl-2'-deoxyguanosine in DNA + L-cysteinyl-[protein] = S-methyl-L-cysteinyl-[protein] + a 2'-deoxyguanosine in DNA</text>
        <dbReference type="Rhea" id="RHEA:24000"/>
        <dbReference type="Rhea" id="RHEA-COMP:10131"/>
        <dbReference type="Rhea" id="RHEA-COMP:10132"/>
        <dbReference type="Rhea" id="RHEA-COMP:11367"/>
        <dbReference type="Rhea" id="RHEA-COMP:11368"/>
        <dbReference type="ChEBI" id="CHEBI:29950"/>
        <dbReference type="ChEBI" id="CHEBI:82612"/>
        <dbReference type="ChEBI" id="CHEBI:85445"/>
        <dbReference type="ChEBI" id="CHEBI:85448"/>
        <dbReference type="EC" id="2.1.1.63"/>
    </reaction>
</comment>
<dbReference type="PANTHER" id="PTHR10815:SF5">
    <property type="entry name" value="METHYLATED-DNA--PROTEIN-CYSTEINE METHYLTRANSFERASE"/>
    <property type="match status" value="1"/>
</dbReference>
<dbReference type="Gene3D" id="1.10.10.10">
    <property type="entry name" value="Winged helix-like DNA-binding domain superfamily/Winged helix DNA-binding domain"/>
    <property type="match status" value="1"/>
</dbReference>
<evidence type="ECO:0000313" key="8">
    <source>
        <dbReference type="EMBL" id="AHB36123.1"/>
    </source>
</evidence>
<keyword evidence="9" id="KW-1185">Reference proteome</keyword>
<dbReference type="CDD" id="cd06445">
    <property type="entry name" value="ATase"/>
    <property type="match status" value="1"/>
</dbReference>
<gene>
    <name evidence="8" type="ORF">SAPIS_v1c02770</name>
</gene>
<dbReference type="EMBL" id="CP006682">
    <property type="protein sequence ID" value="AHB36123.1"/>
    <property type="molecule type" value="Genomic_DNA"/>
</dbReference>
<evidence type="ECO:0000256" key="2">
    <source>
        <dbReference type="ARBA" id="ARBA00022603"/>
    </source>
</evidence>
<dbReference type="Pfam" id="PF01035">
    <property type="entry name" value="DNA_binding_1"/>
    <property type="match status" value="1"/>
</dbReference>
<sequence>MKEIRVYNYQYDNFKLKVGLIEEKIAYIGFENEDLLNWFKTDEFDIVETNEILDNKHSNLLNSFFNKEILDLDFDDLYVVGTEFQKEVWKELMTILPGSTIFCKQLAGKLKRLDSIRAVTRAVQKNPILLLIPCHRVIPYENEEYAYRAGEECKQMLLELES</sequence>
<organism evidence="8 9">
    <name type="scientific">Spiroplasma apis B31</name>
    <dbReference type="NCBI Taxonomy" id="1276258"/>
    <lineage>
        <taxon>Bacteria</taxon>
        <taxon>Bacillati</taxon>
        <taxon>Mycoplasmatota</taxon>
        <taxon>Mollicutes</taxon>
        <taxon>Entomoplasmatales</taxon>
        <taxon>Spiroplasmataceae</taxon>
        <taxon>Spiroplasma</taxon>
    </lineage>
</organism>
<dbReference type="GO" id="GO:0032259">
    <property type="term" value="P:methylation"/>
    <property type="evidence" value="ECO:0007669"/>
    <property type="project" value="UniProtKB-KW"/>
</dbReference>
<evidence type="ECO:0000256" key="3">
    <source>
        <dbReference type="ARBA" id="ARBA00022679"/>
    </source>
</evidence>
<dbReference type="eggNOG" id="COG0350">
    <property type="taxonomic scope" value="Bacteria"/>
</dbReference>
<dbReference type="SUPFAM" id="SSF46767">
    <property type="entry name" value="Methylated DNA-protein cysteine methyltransferase, C-terminal domain"/>
    <property type="match status" value="1"/>
</dbReference>
<dbReference type="InterPro" id="IPR036217">
    <property type="entry name" value="MethylDNA_cys_MeTrfase_DNAb"/>
</dbReference>
<evidence type="ECO:0000259" key="7">
    <source>
        <dbReference type="Pfam" id="PF01035"/>
    </source>
</evidence>
<keyword evidence="5" id="KW-0234">DNA repair</keyword>
<keyword evidence="3" id="KW-0808">Transferase</keyword>
<feature type="domain" description="Methylated-DNA-[protein]-cysteine S-methyltransferase DNA binding" evidence="7">
    <location>
        <begin position="83"/>
        <end position="161"/>
    </location>
</feature>
<dbReference type="OrthoDB" id="9802228at2"/>
<reference evidence="8 9" key="1">
    <citation type="journal article" date="2014" name="Genome Announc.">
        <title>Complete Genome Sequence of Spiroplasma apis B31T (ATCC 33834), a Bacterium Associated with May Disease of Honeybees (Apis mellifera).</title>
        <authorList>
            <person name="Ku C."/>
            <person name="Lo W.S."/>
            <person name="Chen L.L."/>
            <person name="Kuo C.H."/>
        </authorList>
    </citation>
    <scope>NUCLEOTIDE SEQUENCE [LARGE SCALE GENOMIC DNA]</scope>
    <source>
        <strain evidence="8">B31</strain>
    </source>
</reference>
<protein>
    <recommendedName>
        <fullName evidence="7">Methylated-DNA-[protein]-cysteine S-methyltransferase DNA binding domain-containing protein</fullName>
    </recommendedName>
</protein>
<name>V5RI41_SPIAP</name>
<dbReference type="PANTHER" id="PTHR10815">
    <property type="entry name" value="METHYLATED-DNA--PROTEIN-CYSTEINE METHYLTRANSFERASE"/>
    <property type="match status" value="1"/>
</dbReference>
<keyword evidence="2" id="KW-0489">Methyltransferase</keyword>
<dbReference type="PROSITE" id="PS00374">
    <property type="entry name" value="MGMT"/>
    <property type="match status" value="1"/>
</dbReference>
<dbReference type="HOGENOM" id="CLU_000445_52_2_14"/>
<dbReference type="GO" id="GO:0003908">
    <property type="term" value="F:methylated-DNA-[protein]-cysteine S-methyltransferase activity"/>
    <property type="evidence" value="ECO:0007669"/>
    <property type="project" value="UniProtKB-EC"/>
</dbReference>
<dbReference type="InterPro" id="IPR014048">
    <property type="entry name" value="MethylDNA_cys_MeTrfase_DNA-bd"/>
</dbReference>
<dbReference type="PATRIC" id="fig|1276258.3.peg.272"/>
<evidence type="ECO:0000256" key="6">
    <source>
        <dbReference type="ARBA" id="ARBA00049348"/>
    </source>
</evidence>
<evidence type="ECO:0000256" key="5">
    <source>
        <dbReference type="ARBA" id="ARBA00023204"/>
    </source>
</evidence>
<dbReference type="NCBIfam" id="TIGR00589">
    <property type="entry name" value="ogt"/>
    <property type="match status" value="1"/>
</dbReference>
<dbReference type="RefSeq" id="WP_023789057.1">
    <property type="nucleotide sequence ID" value="NC_022998.1"/>
</dbReference>
<evidence type="ECO:0000256" key="1">
    <source>
        <dbReference type="ARBA" id="ARBA00001286"/>
    </source>
</evidence>
<dbReference type="KEGG" id="sapi:SAPIS_v1c02770"/>
<dbReference type="GO" id="GO:0006281">
    <property type="term" value="P:DNA repair"/>
    <property type="evidence" value="ECO:0007669"/>
    <property type="project" value="UniProtKB-KW"/>
</dbReference>
<proteinExistence type="predicted"/>
<dbReference type="AlphaFoldDB" id="V5RI41"/>
<evidence type="ECO:0000256" key="4">
    <source>
        <dbReference type="ARBA" id="ARBA00022763"/>
    </source>
</evidence>
<dbReference type="InterPro" id="IPR036388">
    <property type="entry name" value="WH-like_DNA-bd_sf"/>
</dbReference>
<keyword evidence="4" id="KW-0227">DNA damage</keyword>
<dbReference type="Proteomes" id="UP000018550">
    <property type="component" value="Chromosome"/>
</dbReference>
<evidence type="ECO:0000313" key="9">
    <source>
        <dbReference type="Proteomes" id="UP000018550"/>
    </source>
</evidence>
<comment type="catalytic activity">
    <reaction evidence="1">
        <text>a 4-O-methyl-thymidine in DNA + L-cysteinyl-[protein] = a thymidine in DNA + S-methyl-L-cysteinyl-[protein]</text>
        <dbReference type="Rhea" id="RHEA:53428"/>
        <dbReference type="Rhea" id="RHEA-COMP:10131"/>
        <dbReference type="Rhea" id="RHEA-COMP:10132"/>
        <dbReference type="Rhea" id="RHEA-COMP:13555"/>
        <dbReference type="Rhea" id="RHEA-COMP:13556"/>
        <dbReference type="ChEBI" id="CHEBI:29950"/>
        <dbReference type="ChEBI" id="CHEBI:82612"/>
        <dbReference type="ChEBI" id="CHEBI:137386"/>
        <dbReference type="ChEBI" id="CHEBI:137387"/>
        <dbReference type="EC" id="2.1.1.63"/>
    </reaction>
</comment>
<dbReference type="InterPro" id="IPR001497">
    <property type="entry name" value="MethylDNA_cys_MeTrfase_AS"/>
</dbReference>